<dbReference type="PROSITE" id="PS51318">
    <property type="entry name" value="TAT"/>
    <property type="match status" value="1"/>
</dbReference>
<dbReference type="InterPro" id="IPR006311">
    <property type="entry name" value="TAT_signal"/>
</dbReference>
<accession>A0ABX3X4J0</accession>
<evidence type="ECO:0000256" key="2">
    <source>
        <dbReference type="ARBA" id="ARBA00005695"/>
    </source>
</evidence>
<dbReference type="RefSeq" id="WP_085384562.1">
    <property type="nucleotide sequence ID" value="NZ_NAFJ01000149.1"/>
</dbReference>
<dbReference type="Pfam" id="PF00496">
    <property type="entry name" value="SBP_bac_5"/>
    <property type="match status" value="1"/>
</dbReference>
<dbReference type="Gene3D" id="3.90.76.10">
    <property type="entry name" value="Dipeptide-binding Protein, Domain 1"/>
    <property type="match status" value="1"/>
</dbReference>
<reference evidence="6 7" key="1">
    <citation type="submission" date="2017-03" db="EMBL/GenBank/DDBJ databases">
        <title>Whole genome sequences of fourteen strains of Bradyrhizobium canariense and one strain of Bradyrhizobium japonicum isolated from Lupinus (Papilionoideae: Genisteae) species in Algeria.</title>
        <authorList>
            <person name="Crovadore J."/>
            <person name="Chekireb D."/>
            <person name="Brachmann A."/>
            <person name="Chablais R."/>
            <person name="Cochard B."/>
            <person name="Lefort F."/>
        </authorList>
    </citation>
    <scope>NUCLEOTIDE SEQUENCE [LARGE SCALE GENOMIC DNA]</scope>
    <source>
        <strain evidence="6 7">UBMAN05</strain>
    </source>
</reference>
<proteinExistence type="inferred from homology"/>
<keyword evidence="7" id="KW-1185">Reference proteome</keyword>
<feature type="domain" description="Solute-binding protein family 5" evidence="5">
    <location>
        <begin position="77"/>
        <end position="453"/>
    </location>
</feature>
<dbReference type="Gene3D" id="3.10.105.10">
    <property type="entry name" value="Dipeptide-binding Protein, Domain 3"/>
    <property type="match status" value="1"/>
</dbReference>
<sequence length="531" mass="59040">MSITRRTLVKGSMAAMAAGLMPLRLRAQTAQSAARTVRMATGNITIFDPYSTTAIPTMNHALAIYDMLFALDSQFAPQPQMVSKWSVSDDKKTYTFELRDGLAWHDGTHVTAADCVASIRRWLQLSGAQSVRERAKDISKKDENSFRITLNEPLGQLIDQLGNSQSPLFVMREQDADRPPSQPVTTHIGSGPFKFNERLFKPGSSLVYDRNEEYVPRREKADGLAGGKVAKVDRIICEIMKNAQTAAAALQAGEVDFLDSPPAEVLSMLENDPNLVVEDLHKSGDDYVLRMNCLQAPFSNAYARQAMLHLIDQEAFLNVMNRNPKYNHVVTSLFGTNTPYVNDVNTGWHKKGGDPEKAKQLFQKAGYAGEKLVILQPTDWAAVTNASQLLAATLRKIGINVELAPSDWAGLIARRDKRGRVEDGGWSMFITYSSDASFGRPSNSAWLALNGENGWYGWPTSDEYEALRAKWPDLETLEDRRAMARKMQQVYWDSVGQVFLGQINSLTARRKTLTGIIGAPALTPMWNMQKS</sequence>
<protein>
    <submittedName>
        <fullName evidence="6">Peptide ABC transporter substrate-binding protein</fullName>
    </submittedName>
</protein>
<evidence type="ECO:0000256" key="3">
    <source>
        <dbReference type="ARBA" id="ARBA00022729"/>
    </source>
</evidence>
<organism evidence="6 7">
    <name type="scientific">Bradyrhizobium canariense</name>
    <dbReference type="NCBI Taxonomy" id="255045"/>
    <lineage>
        <taxon>Bacteria</taxon>
        <taxon>Pseudomonadati</taxon>
        <taxon>Pseudomonadota</taxon>
        <taxon>Alphaproteobacteria</taxon>
        <taxon>Hyphomicrobiales</taxon>
        <taxon>Nitrobacteraceae</taxon>
        <taxon>Bradyrhizobium</taxon>
    </lineage>
</organism>
<dbReference type="Proteomes" id="UP000193884">
    <property type="component" value="Unassembled WGS sequence"/>
</dbReference>
<dbReference type="PANTHER" id="PTHR30290">
    <property type="entry name" value="PERIPLASMIC BINDING COMPONENT OF ABC TRANSPORTER"/>
    <property type="match status" value="1"/>
</dbReference>
<keyword evidence="3 4" id="KW-0732">Signal</keyword>
<evidence type="ECO:0000256" key="4">
    <source>
        <dbReference type="SAM" id="SignalP"/>
    </source>
</evidence>
<evidence type="ECO:0000313" key="6">
    <source>
        <dbReference type="EMBL" id="OSJ28777.1"/>
    </source>
</evidence>
<dbReference type="InterPro" id="IPR000914">
    <property type="entry name" value="SBP_5_dom"/>
</dbReference>
<dbReference type="EMBL" id="NAFK01000160">
    <property type="protein sequence ID" value="OSJ28777.1"/>
    <property type="molecule type" value="Genomic_DNA"/>
</dbReference>
<dbReference type="CDD" id="cd08502">
    <property type="entry name" value="PBP2_NikA_DppA_OppA_like_16"/>
    <property type="match status" value="1"/>
</dbReference>
<dbReference type="PANTHER" id="PTHR30290:SF38">
    <property type="entry name" value="D,D-DIPEPTIDE-BINDING PERIPLASMIC PROTEIN DDPA-RELATED"/>
    <property type="match status" value="1"/>
</dbReference>
<dbReference type="PIRSF" id="PIRSF002741">
    <property type="entry name" value="MppA"/>
    <property type="match status" value="1"/>
</dbReference>
<dbReference type="InterPro" id="IPR039424">
    <property type="entry name" value="SBP_5"/>
</dbReference>
<evidence type="ECO:0000313" key="7">
    <source>
        <dbReference type="Proteomes" id="UP000193884"/>
    </source>
</evidence>
<comment type="caution">
    <text evidence="6">The sequence shown here is derived from an EMBL/GenBank/DDBJ whole genome shotgun (WGS) entry which is preliminary data.</text>
</comment>
<dbReference type="SUPFAM" id="SSF53850">
    <property type="entry name" value="Periplasmic binding protein-like II"/>
    <property type="match status" value="1"/>
</dbReference>
<evidence type="ECO:0000256" key="1">
    <source>
        <dbReference type="ARBA" id="ARBA00004418"/>
    </source>
</evidence>
<gene>
    <name evidence="6" type="ORF">BST63_16655</name>
</gene>
<dbReference type="Gene3D" id="3.40.190.10">
    <property type="entry name" value="Periplasmic binding protein-like II"/>
    <property type="match status" value="1"/>
</dbReference>
<comment type="subcellular location">
    <subcellularLocation>
        <location evidence="1">Periplasm</location>
    </subcellularLocation>
</comment>
<dbReference type="InterPro" id="IPR030678">
    <property type="entry name" value="Peptide/Ni-bd"/>
</dbReference>
<evidence type="ECO:0000259" key="5">
    <source>
        <dbReference type="Pfam" id="PF00496"/>
    </source>
</evidence>
<comment type="similarity">
    <text evidence="2">Belongs to the bacterial solute-binding protein 5 family.</text>
</comment>
<feature type="chain" id="PRO_5046994460" evidence="4">
    <location>
        <begin position="18"/>
        <end position="531"/>
    </location>
</feature>
<name>A0ABX3X4J0_9BRAD</name>
<feature type="signal peptide" evidence="4">
    <location>
        <begin position="1"/>
        <end position="17"/>
    </location>
</feature>